<comment type="subcellular location">
    <subcellularLocation>
        <location evidence="3">Cell membrane</location>
        <topology evidence="3">Single-pass type II membrane protein</topology>
    </subcellularLocation>
    <subcellularLocation>
        <location evidence="2">Secreted</location>
        <location evidence="2">Cell wall</location>
    </subcellularLocation>
</comment>
<dbReference type="EC" id="3.2.1.39" evidence="5"/>
<evidence type="ECO:0000256" key="10">
    <source>
        <dbReference type="ARBA" id="ARBA00022801"/>
    </source>
</evidence>
<evidence type="ECO:0000256" key="18">
    <source>
        <dbReference type="ARBA" id="ARBA00043078"/>
    </source>
</evidence>
<dbReference type="InterPro" id="IPR000490">
    <property type="entry name" value="Glyco_hydro_17"/>
</dbReference>
<dbReference type="OrthoDB" id="77201at2759"/>
<evidence type="ECO:0000256" key="9">
    <source>
        <dbReference type="ARBA" id="ARBA00022729"/>
    </source>
</evidence>
<evidence type="ECO:0000256" key="21">
    <source>
        <dbReference type="SAM" id="Phobius"/>
    </source>
</evidence>
<keyword evidence="9" id="KW-0732">Signal</keyword>
<keyword evidence="15" id="KW-0624">Polysaccharide degradation</keyword>
<dbReference type="InterPro" id="IPR050732">
    <property type="entry name" value="Beta-glucan_modifiers"/>
</dbReference>
<evidence type="ECO:0000256" key="13">
    <source>
        <dbReference type="ARBA" id="ARBA00023277"/>
    </source>
</evidence>
<dbReference type="GO" id="GO:0005576">
    <property type="term" value="C:extracellular region"/>
    <property type="evidence" value="ECO:0007669"/>
    <property type="project" value="TreeGrafter"/>
</dbReference>
<evidence type="ECO:0000313" key="23">
    <source>
        <dbReference type="Proteomes" id="UP000027586"/>
    </source>
</evidence>
<keyword evidence="21" id="KW-0812">Transmembrane</keyword>
<keyword evidence="11 21" id="KW-0472">Membrane</keyword>
<dbReference type="Proteomes" id="UP000027586">
    <property type="component" value="Unassembled WGS sequence"/>
</dbReference>
<keyword evidence="6" id="KW-1003">Cell membrane</keyword>
<evidence type="ECO:0000256" key="1">
    <source>
        <dbReference type="ARBA" id="ARBA00000382"/>
    </source>
</evidence>
<evidence type="ECO:0000256" key="2">
    <source>
        <dbReference type="ARBA" id="ARBA00004191"/>
    </source>
</evidence>
<dbReference type="PANTHER" id="PTHR16631">
    <property type="entry name" value="GLUCAN 1,3-BETA-GLUCOSIDASE"/>
    <property type="match status" value="1"/>
</dbReference>
<name>A0A068RLR9_9FUNG</name>
<dbReference type="STRING" id="1263082.A0A068RLR9"/>
<evidence type="ECO:0000256" key="7">
    <source>
        <dbReference type="ARBA" id="ARBA00022512"/>
    </source>
</evidence>
<evidence type="ECO:0000256" key="8">
    <source>
        <dbReference type="ARBA" id="ARBA00022525"/>
    </source>
</evidence>
<keyword evidence="23" id="KW-1185">Reference proteome</keyword>
<feature type="compositionally biased region" description="Pro residues" evidence="20">
    <location>
        <begin position="75"/>
        <end position="90"/>
    </location>
</feature>
<evidence type="ECO:0000256" key="15">
    <source>
        <dbReference type="ARBA" id="ARBA00023326"/>
    </source>
</evidence>
<dbReference type="GO" id="GO:0009277">
    <property type="term" value="C:fungal-type cell wall"/>
    <property type="evidence" value="ECO:0007669"/>
    <property type="project" value="TreeGrafter"/>
</dbReference>
<dbReference type="GO" id="GO:0009986">
    <property type="term" value="C:cell surface"/>
    <property type="evidence" value="ECO:0007669"/>
    <property type="project" value="TreeGrafter"/>
</dbReference>
<feature type="region of interest" description="Disordered" evidence="20">
    <location>
        <begin position="400"/>
        <end position="422"/>
    </location>
</feature>
<dbReference type="Gene3D" id="3.20.20.80">
    <property type="entry name" value="Glycosidases"/>
    <property type="match status" value="2"/>
</dbReference>
<feature type="region of interest" description="Disordered" evidence="20">
    <location>
        <begin position="59"/>
        <end position="96"/>
    </location>
</feature>
<evidence type="ECO:0000256" key="3">
    <source>
        <dbReference type="ARBA" id="ARBA00004401"/>
    </source>
</evidence>
<evidence type="ECO:0000256" key="11">
    <source>
        <dbReference type="ARBA" id="ARBA00023136"/>
    </source>
</evidence>
<proteinExistence type="inferred from homology"/>
<dbReference type="GO" id="GO:0000272">
    <property type="term" value="P:polysaccharide catabolic process"/>
    <property type="evidence" value="ECO:0007669"/>
    <property type="project" value="UniProtKB-KW"/>
</dbReference>
<evidence type="ECO:0000256" key="5">
    <source>
        <dbReference type="ARBA" id="ARBA00012780"/>
    </source>
</evidence>
<comment type="caution">
    <text evidence="22">The sequence shown here is derived from an EMBL/GenBank/DDBJ whole genome shotgun (WGS) entry which is preliminary data.</text>
</comment>
<dbReference type="GO" id="GO:0042973">
    <property type="term" value="F:glucan endo-1,3-beta-D-glucosidase activity"/>
    <property type="evidence" value="ECO:0007669"/>
    <property type="project" value="UniProtKB-EC"/>
</dbReference>
<dbReference type="GO" id="GO:0005886">
    <property type="term" value="C:plasma membrane"/>
    <property type="evidence" value="ECO:0007669"/>
    <property type="project" value="UniProtKB-SubCell"/>
</dbReference>
<dbReference type="GO" id="GO:0071555">
    <property type="term" value="P:cell wall organization"/>
    <property type="evidence" value="ECO:0007669"/>
    <property type="project" value="UniProtKB-KW"/>
</dbReference>
<keyword evidence="7" id="KW-0134">Cell wall</keyword>
<comment type="function">
    <text evidence="16">Glucanases play a role in cell expansion during growth, in cell-cell fusion during mating, and in spore release during sporulation. This enzyme may be involved in beta-glucan degradation. Active on laminarin and lichenan.</text>
</comment>
<dbReference type="InterPro" id="IPR017853">
    <property type="entry name" value="GH"/>
</dbReference>
<keyword evidence="12" id="KW-0325">Glycoprotein</keyword>
<feature type="transmembrane region" description="Helical" evidence="21">
    <location>
        <begin position="31"/>
        <end position="51"/>
    </location>
</feature>
<evidence type="ECO:0000313" key="22">
    <source>
        <dbReference type="EMBL" id="CDH50675.1"/>
    </source>
</evidence>
<sequence length="422" mass="47751">MDQEKQLHPPAPDQALEQVAREQARSKRTSYVIKGCTIALLLVVIAALVALPQMFGGSNNNDDNNNRHHDNTASSPPPPPPPPVPSPHPSGPNTTIIRDTRLHQSFYGMDYTPHGSQYYEGCGVTLDAVLEDIKIMSQLTTRVRLYGMDCDQAGLVVQAIKLLRVDMGVMLTLWVDGNSTTYQRQYNTFWKFLQDHGADHVLGVSVGNEAVYRRQMEAADLITLMQDVKQRLKSMGLEQIPVFTTEIRDLKHLIPHEDAVLDNVHPFFAGTRPEDAADWTWQYFYDVDQYPTLIDAKGRMQETQAKPAIISEIGWPTEPAAHRVKGAVPSIANQQTLLDTFVCQANQRQLPYYWFEFKDQPWKAALFNETRESYWGLFDKDLNLKPSRIPKCNHNVHSWQKGNYTVPQPAPLPDKSSSKTTN</sequence>
<accession>A0A068RLR9</accession>
<evidence type="ECO:0000256" key="4">
    <source>
        <dbReference type="ARBA" id="ARBA00008773"/>
    </source>
</evidence>
<protein>
    <recommendedName>
        <fullName evidence="5">glucan endo-1,3-beta-D-glucosidase</fullName>
        <ecNumber evidence="5">3.2.1.39</ecNumber>
    </recommendedName>
    <alternativeName>
        <fullName evidence="18">Endo-1,3-beta-glucanase btgC</fullName>
    </alternativeName>
    <alternativeName>
        <fullName evidence="17">Laminarinase btgC</fullName>
    </alternativeName>
</protein>
<gene>
    <name evidence="22" type="ORF">LCOR_02381.1</name>
</gene>
<dbReference type="SUPFAM" id="SSF51445">
    <property type="entry name" value="(Trans)glycosidases"/>
    <property type="match status" value="1"/>
</dbReference>
<keyword evidence="14" id="KW-0961">Cell wall biogenesis/degradation</keyword>
<keyword evidence="10 22" id="KW-0378">Hydrolase</keyword>
<evidence type="ECO:0000256" key="14">
    <source>
        <dbReference type="ARBA" id="ARBA00023316"/>
    </source>
</evidence>
<comment type="catalytic activity">
    <reaction evidence="1">
        <text>Hydrolysis of (1-&gt;3)-beta-D-glucosidic linkages in (1-&gt;3)-beta-D-glucans.</text>
        <dbReference type="EC" id="3.2.1.39"/>
    </reaction>
</comment>
<dbReference type="AlphaFoldDB" id="A0A068RLR9"/>
<keyword evidence="21" id="KW-1133">Transmembrane helix</keyword>
<dbReference type="PANTHER" id="PTHR16631:SF17">
    <property type="entry name" value="GLUCAN ENDO-1,3-BETA-GLUCOSIDASE BTGC"/>
    <property type="match status" value="1"/>
</dbReference>
<keyword evidence="8" id="KW-0964">Secreted</keyword>
<organism evidence="22 23">
    <name type="scientific">Lichtheimia corymbifera JMRC:FSU:9682</name>
    <dbReference type="NCBI Taxonomy" id="1263082"/>
    <lineage>
        <taxon>Eukaryota</taxon>
        <taxon>Fungi</taxon>
        <taxon>Fungi incertae sedis</taxon>
        <taxon>Mucoromycota</taxon>
        <taxon>Mucoromycotina</taxon>
        <taxon>Mucoromycetes</taxon>
        <taxon>Mucorales</taxon>
        <taxon>Lichtheimiaceae</taxon>
        <taxon>Lichtheimia</taxon>
    </lineage>
</organism>
<evidence type="ECO:0000256" key="19">
    <source>
        <dbReference type="RuleBase" id="RU004335"/>
    </source>
</evidence>
<keyword evidence="13" id="KW-0119">Carbohydrate metabolism</keyword>
<evidence type="ECO:0000256" key="6">
    <source>
        <dbReference type="ARBA" id="ARBA00022475"/>
    </source>
</evidence>
<evidence type="ECO:0000256" key="16">
    <source>
        <dbReference type="ARBA" id="ARBA00037649"/>
    </source>
</evidence>
<dbReference type="VEuPathDB" id="FungiDB:LCOR_02381.1"/>
<evidence type="ECO:0000256" key="12">
    <source>
        <dbReference type="ARBA" id="ARBA00023180"/>
    </source>
</evidence>
<evidence type="ECO:0000256" key="20">
    <source>
        <dbReference type="SAM" id="MobiDB-lite"/>
    </source>
</evidence>
<reference evidence="22" key="1">
    <citation type="submission" date="2013-08" db="EMBL/GenBank/DDBJ databases">
        <title>Gene expansion shapes genome architecture in the human pathogen Lichtheimia corymbifera: an evolutionary genomics analysis in the ancient terrestrial Mucorales (Mucoromycotina).</title>
        <authorList>
            <person name="Schwartze V.U."/>
            <person name="Winter S."/>
            <person name="Shelest E."/>
            <person name="Marcet-Houben M."/>
            <person name="Horn F."/>
            <person name="Wehner S."/>
            <person name="Hoffmann K."/>
            <person name="Riege K."/>
            <person name="Sammeth M."/>
            <person name="Nowrousian M."/>
            <person name="Valiante V."/>
            <person name="Linde J."/>
            <person name="Jacobsen I.D."/>
            <person name="Marz M."/>
            <person name="Brakhage A.A."/>
            <person name="Gabaldon T."/>
            <person name="Bocker S."/>
            <person name="Voigt K."/>
        </authorList>
    </citation>
    <scope>NUCLEOTIDE SEQUENCE [LARGE SCALE GENOMIC DNA]</scope>
    <source>
        <strain evidence="22">FSU 9682</strain>
    </source>
</reference>
<evidence type="ECO:0000256" key="17">
    <source>
        <dbReference type="ARBA" id="ARBA00042373"/>
    </source>
</evidence>
<dbReference type="Pfam" id="PF00332">
    <property type="entry name" value="Glyco_hydro_17"/>
    <property type="match status" value="1"/>
</dbReference>
<dbReference type="EMBL" id="CBTN010000007">
    <property type="protein sequence ID" value="CDH50675.1"/>
    <property type="molecule type" value="Genomic_DNA"/>
</dbReference>
<comment type="similarity">
    <text evidence="4 19">Belongs to the glycosyl hydrolase 17 family.</text>
</comment>